<evidence type="ECO:0000259" key="3">
    <source>
        <dbReference type="PROSITE" id="PS50175"/>
    </source>
</evidence>
<dbReference type="SUPFAM" id="SSF50630">
    <property type="entry name" value="Acid proteases"/>
    <property type="match status" value="1"/>
</dbReference>
<dbReference type="Gene3D" id="2.40.70.10">
    <property type="entry name" value="Acid Proteases"/>
    <property type="match status" value="1"/>
</dbReference>
<reference evidence="4" key="1">
    <citation type="submission" date="2018-07" db="EMBL/GenBank/DDBJ databases">
        <title>Annotation of Aphanomyces astaci genome assembly.</title>
        <authorList>
            <person name="Studholme D.J."/>
        </authorList>
    </citation>
    <scope>NUCLEOTIDE SEQUENCE [LARGE SCALE GENOMIC DNA]</scope>
    <source>
        <strain evidence="4">Pc</strain>
    </source>
</reference>
<evidence type="ECO:0000256" key="2">
    <source>
        <dbReference type="SAM" id="MobiDB-lite"/>
    </source>
</evidence>
<dbReference type="VEuPathDB" id="FungiDB:H257_18525"/>
<name>A0A425DLS5_APHAT</name>
<dbReference type="PROSITE" id="PS50175">
    <property type="entry name" value="ASP_PROT_RETROV"/>
    <property type="match status" value="1"/>
</dbReference>
<protein>
    <recommendedName>
        <fullName evidence="3">Peptidase A2 domain-containing protein</fullName>
    </recommendedName>
</protein>
<feature type="region of interest" description="Disordered" evidence="2">
    <location>
        <begin position="389"/>
        <end position="409"/>
    </location>
</feature>
<dbReference type="InterPro" id="IPR021109">
    <property type="entry name" value="Peptidase_aspartic_dom_sf"/>
</dbReference>
<feature type="domain" description="Peptidase A2" evidence="3">
    <location>
        <begin position="146"/>
        <end position="179"/>
    </location>
</feature>
<dbReference type="GO" id="GO:0006508">
    <property type="term" value="P:proteolysis"/>
    <property type="evidence" value="ECO:0007669"/>
    <property type="project" value="InterPro"/>
</dbReference>
<dbReference type="InterPro" id="IPR001995">
    <property type="entry name" value="Peptidase_A2_cat"/>
</dbReference>
<dbReference type="InterPro" id="IPR001969">
    <property type="entry name" value="Aspartic_peptidase_AS"/>
</dbReference>
<evidence type="ECO:0000313" key="5">
    <source>
        <dbReference type="Proteomes" id="UP000284702"/>
    </source>
</evidence>
<dbReference type="PROSITE" id="PS00141">
    <property type="entry name" value="ASP_PROTEASE"/>
    <property type="match status" value="1"/>
</dbReference>
<dbReference type="PANTHER" id="PTHR36943:SF1">
    <property type="entry name" value="CCHC-TYPE DOMAIN-CONTAINING PROTEIN"/>
    <property type="match status" value="1"/>
</dbReference>
<evidence type="ECO:0000256" key="1">
    <source>
        <dbReference type="ARBA" id="ARBA00022801"/>
    </source>
</evidence>
<accession>A0A425DLS5</accession>
<dbReference type="Proteomes" id="UP000284702">
    <property type="component" value="Unassembled WGS sequence"/>
</dbReference>
<proteinExistence type="predicted"/>
<organism evidence="4 5">
    <name type="scientific">Aphanomyces astaci</name>
    <name type="common">Crayfish plague agent</name>
    <dbReference type="NCBI Taxonomy" id="112090"/>
    <lineage>
        <taxon>Eukaryota</taxon>
        <taxon>Sar</taxon>
        <taxon>Stramenopiles</taxon>
        <taxon>Oomycota</taxon>
        <taxon>Saprolegniomycetes</taxon>
        <taxon>Saprolegniales</taxon>
        <taxon>Verrucalvaceae</taxon>
        <taxon>Aphanomyces</taxon>
    </lineage>
</organism>
<dbReference type="Pfam" id="PF13975">
    <property type="entry name" value="gag-asp_proteas"/>
    <property type="match status" value="1"/>
</dbReference>
<keyword evidence="5" id="KW-1185">Reference proteome</keyword>
<feature type="compositionally biased region" description="Polar residues" evidence="2">
    <location>
        <begin position="389"/>
        <end position="407"/>
    </location>
</feature>
<dbReference type="GO" id="GO:0004190">
    <property type="term" value="F:aspartic-type endopeptidase activity"/>
    <property type="evidence" value="ECO:0007669"/>
    <property type="project" value="InterPro"/>
</dbReference>
<gene>
    <name evidence="4" type="ORF">B5M09_012606</name>
</gene>
<evidence type="ECO:0000313" key="4">
    <source>
        <dbReference type="EMBL" id="RQM30254.1"/>
    </source>
</evidence>
<sequence>MVKVQGVVQYHLTDGQASFTLQLRDIKLTRLPSAIWSIRRRTLSSRHHYLDLALRCHHIERALATSDCRPQTPVSLSPGVVASNNHLDVETTCLGVPTVELSFLDLNDDELLSLVAPLPRPGQMVCHVGSNSNTPLVQVHIQTSDTLALVDTGASVTVISEAFWNDLGSPPLQKPVYGLVSASNTPIRTLGLRYFSITLAGKQTTFPVWVLVDSVSPCILGINLLRKLKALVDLSTNCVCFGDSPITLPFHTDDAQATPRTVAHLKREDPREPPAQKAHEPAPSASLHNAPANWSTLHPTSTVYVKSNSRRLVLCRISSDFPEGCPILVEFTASLSPLHIARSLNIVRKEGFWVQVRNHSDKKLVIRPKDAIGGVSHLPDHYRDHTNALASDSSTTLSPQSATSLQGQGPLEAETLCALSTGAQETSTKPGRKDPN</sequence>
<feature type="region of interest" description="Disordered" evidence="2">
    <location>
        <begin position="260"/>
        <end position="291"/>
    </location>
</feature>
<dbReference type="AlphaFoldDB" id="A0A425DLS5"/>
<dbReference type="EMBL" id="MZMZ02000899">
    <property type="protein sequence ID" value="RQM30254.1"/>
    <property type="molecule type" value="Genomic_DNA"/>
</dbReference>
<dbReference type="PANTHER" id="PTHR36943">
    <property type="entry name" value="CCHC-TYPE DOMAIN-CONTAINING PROTEIN"/>
    <property type="match status" value="1"/>
</dbReference>
<feature type="compositionally biased region" description="Basic and acidic residues" evidence="2">
    <location>
        <begin position="265"/>
        <end position="280"/>
    </location>
</feature>
<dbReference type="CDD" id="cd00303">
    <property type="entry name" value="retropepsin_like"/>
    <property type="match status" value="1"/>
</dbReference>
<comment type="caution">
    <text evidence="4">The sequence shown here is derived from an EMBL/GenBank/DDBJ whole genome shotgun (WGS) entry which is preliminary data.</text>
</comment>
<keyword evidence="1" id="KW-0378">Hydrolase</keyword>